<evidence type="ECO:0008006" key="4">
    <source>
        <dbReference type="Google" id="ProtNLM"/>
    </source>
</evidence>
<dbReference type="SUPFAM" id="SSF101898">
    <property type="entry name" value="NHL repeat"/>
    <property type="match status" value="1"/>
</dbReference>
<feature type="transmembrane region" description="Helical" evidence="1">
    <location>
        <begin position="24"/>
        <end position="49"/>
    </location>
</feature>
<dbReference type="eggNOG" id="COG3152">
    <property type="taxonomic scope" value="Bacteria"/>
</dbReference>
<dbReference type="EMBL" id="AZEX01000020">
    <property type="protein sequence ID" value="KRL61402.1"/>
    <property type="molecule type" value="Genomic_DNA"/>
</dbReference>
<dbReference type="PANTHER" id="PTHR34980">
    <property type="entry name" value="INNER MEMBRANE PROTEIN-RELATED-RELATED"/>
    <property type="match status" value="1"/>
</dbReference>
<evidence type="ECO:0000256" key="1">
    <source>
        <dbReference type="SAM" id="Phobius"/>
    </source>
</evidence>
<reference evidence="2 3" key="1">
    <citation type="journal article" date="2015" name="Genome Announc.">
        <title>Expanding the biotechnology potential of lactobacilli through comparative genomics of 213 strains and associated genera.</title>
        <authorList>
            <person name="Sun Z."/>
            <person name="Harris H.M."/>
            <person name="McCann A."/>
            <person name="Guo C."/>
            <person name="Argimon S."/>
            <person name="Zhang W."/>
            <person name="Yang X."/>
            <person name="Jeffery I.B."/>
            <person name="Cooney J.C."/>
            <person name="Kagawa T.F."/>
            <person name="Liu W."/>
            <person name="Song Y."/>
            <person name="Salvetti E."/>
            <person name="Wrobel A."/>
            <person name="Rasinkangas P."/>
            <person name="Parkhill J."/>
            <person name="Rea M.C."/>
            <person name="O'Sullivan O."/>
            <person name="Ritari J."/>
            <person name="Douillard F.P."/>
            <person name="Paul Ross R."/>
            <person name="Yang R."/>
            <person name="Briner A.E."/>
            <person name="Felis G.E."/>
            <person name="de Vos W.M."/>
            <person name="Barrangou R."/>
            <person name="Klaenhammer T.R."/>
            <person name="Caufield P.W."/>
            <person name="Cui Y."/>
            <person name="Zhang H."/>
            <person name="O'Toole P.W."/>
        </authorList>
    </citation>
    <scope>NUCLEOTIDE SEQUENCE [LARGE SCALE GENOMIC DNA]</scope>
    <source>
        <strain evidence="2 3">DSM 14340</strain>
    </source>
</reference>
<dbReference type="Proteomes" id="UP000051264">
    <property type="component" value="Unassembled WGS sequence"/>
</dbReference>
<dbReference type="OrthoDB" id="1655118at2"/>
<dbReference type="Pfam" id="PF05656">
    <property type="entry name" value="DUF805"/>
    <property type="match status" value="1"/>
</dbReference>
<name>A0A0R1S3L6_9LACO</name>
<gene>
    <name evidence="2" type="ORF">FC69_GL000807</name>
</gene>
<organism evidence="2 3">
    <name type="scientific">Latilactobacillus fuchuensis DSM 14340 = JCM 11249</name>
    <dbReference type="NCBI Taxonomy" id="1423747"/>
    <lineage>
        <taxon>Bacteria</taxon>
        <taxon>Bacillati</taxon>
        <taxon>Bacillota</taxon>
        <taxon>Bacilli</taxon>
        <taxon>Lactobacillales</taxon>
        <taxon>Lactobacillaceae</taxon>
        <taxon>Latilactobacillus</taxon>
    </lineage>
</organism>
<dbReference type="STRING" id="1423747.FC69_GL000807"/>
<keyword evidence="1" id="KW-0472">Membrane</keyword>
<feature type="transmembrane region" description="Helical" evidence="1">
    <location>
        <begin position="93"/>
        <end position="112"/>
    </location>
</feature>
<protein>
    <recommendedName>
        <fullName evidence="4">DUF805 domain-containing protein</fullName>
    </recommendedName>
</protein>
<accession>A0A0R1S3L6</accession>
<keyword evidence="1" id="KW-0812">Transmembrane</keyword>
<dbReference type="eggNOG" id="COG3391">
    <property type="taxonomic scope" value="Bacteria"/>
</dbReference>
<evidence type="ECO:0000313" key="3">
    <source>
        <dbReference type="Proteomes" id="UP000051264"/>
    </source>
</evidence>
<keyword evidence="1" id="KW-1133">Transmembrane helix</keyword>
<dbReference type="InterPro" id="IPR008523">
    <property type="entry name" value="DUF805"/>
</dbReference>
<comment type="caution">
    <text evidence="2">The sequence shown here is derived from an EMBL/GenBank/DDBJ whole genome shotgun (WGS) entry which is preliminary data.</text>
</comment>
<dbReference type="GO" id="GO:0005886">
    <property type="term" value="C:plasma membrane"/>
    <property type="evidence" value="ECO:0007669"/>
    <property type="project" value="TreeGrafter"/>
</dbReference>
<dbReference type="PATRIC" id="fig|1423747.3.peg.822"/>
<feature type="transmembrane region" description="Helical" evidence="1">
    <location>
        <begin position="61"/>
        <end position="81"/>
    </location>
</feature>
<sequence>MLKAYRNYWRSLLDFSGRTNRKDYWSAILINLLISIILMLVLEILIANLINISPIDNVNKLLLSVLYQSILLFNWVAALGITVRRLHDSNRSGWWLLLEIIPVIGFIWLVVLTLLPSDPTALQRTPTKNSRYLILLLIGILIVAVVRIVESNYDTYVNEIYTAKQVPKWSADQEPLLTQAAFNQTVAKYSKNQLSKATLKKARTVIVPGLHGAWSLNYQTKKAAFGSNWIPQGLAENQQSYFISAYDGNHQLNSLIFVVDKSTGKYQKSLILPRKSHVGGLAVDEDHDLLWVSDDTNQSARIRAISFKQIDQYDAAKSQKPIGAKQIAPLRWASRSSGLVYFKNNLLIVKYGRETGSHSVVDIAVNAKTGLVQKSSMRTVKLTKQLTNQLTKNNSPAAYAKIMQDQKIIKSYTTGFKRMQGLAVVPFEDSSAVLTLYTQSNGQAASNLIINIADFNQQLDFNQIKKLNQPSKSESTIKLPPSVEQISVDPQNHKISLIFEGAAREYRNFNLGLFRKPFIDRLIIFDY</sequence>
<dbReference type="PANTHER" id="PTHR34980:SF2">
    <property type="entry name" value="INNER MEMBRANE PROTEIN YHAH-RELATED"/>
    <property type="match status" value="1"/>
</dbReference>
<proteinExistence type="predicted"/>
<dbReference type="RefSeq" id="WP_025083140.1">
    <property type="nucleotide sequence ID" value="NZ_AZEX01000020.1"/>
</dbReference>
<evidence type="ECO:0000313" key="2">
    <source>
        <dbReference type="EMBL" id="KRL61402.1"/>
    </source>
</evidence>
<dbReference type="AlphaFoldDB" id="A0A0R1S3L6"/>
<feature type="transmembrane region" description="Helical" evidence="1">
    <location>
        <begin position="132"/>
        <end position="149"/>
    </location>
</feature>